<dbReference type="GO" id="GO:0005737">
    <property type="term" value="C:cytoplasm"/>
    <property type="evidence" value="ECO:0007669"/>
    <property type="project" value="UniProtKB-SubCell"/>
</dbReference>
<evidence type="ECO:0000256" key="5">
    <source>
        <dbReference type="ARBA" id="ARBA00022695"/>
    </source>
</evidence>
<evidence type="ECO:0000256" key="6">
    <source>
        <dbReference type="ARBA" id="ARBA00022741"/>
    </source>
</evidence>
<dbReference type="HOGENOM" id="CLU_031397_6_0_6"/>
<evidence type="ECO:0000256" key="8">
    <source>
        <dbReference type="ARBA" id="ARBA00048366"/>
    </source>
</evidence>
<evidence type="ECO:0000256" key="4">
    <source>
        <dbReference type="ARBA" id="ARBA00022694"/>
    </source>
</evidence>
<accession>H8L3N4</accession>
<protein>
    <recommendedName>
        <fullName evidence="9">Threonylcarbamoyl-AMP synthase</fullName>
        <shortName evidence="9">TC-AMP synthase</shortName>
        <ecNumber evidence="9">2.7.7.87</ecNumber>
    </recommendedName>
    <alternativeName>
        <fullName evidence="9">L-threonylcarbamoyladenylate synthase</fullName>
    </alternativeName>
    <alternativeName>
        <fullName evidence="9">t(6)A37 threonylcarbamoyladenosine biosynthesis protein TsaC</fullName>
    </alternativeName>
    <alternativeName>
        <fullName evidence="9">tRNA threonylcarbamoyladenosine biosynthesis protein TsaC</fullName>
    </alternativeName>
</protein>
<dbReference type="OrthoDB" id="9814580at2"/>
<dbReference type="SUPFAM" id="SSF55821">
    <property type="entry name" value="YrdC/RibB"/>
    <property type="match status" value="1"/>
</dbReference>
<name>H8L3N4_FRAAD</name>
<gene>
    <name evidence="9" type="primary">tsaC</name>
    <name evidence="11" type="ordered locus">Fraau_3076</name>
</gene>
<dbReference type="EMBL" id="CP003350">
    <property type="protein sequence ID" value="AFC87403.1"/>
    <property type="molecule type" value="Genomic_DNA"/>
</dbReference>
<dbReference type="InterPro" id="IPR017945">
    <property type="entry name" value="DHBP_synth_RibB-like_a/b_dom"/>
</dbReference>
<keyword evidence="6 9" id="KW-0547">Nucleotide-binding</keyword>
<comment type="subcellular location">
    <subcellularLocation>
        <location evidence="1 9">Cytoplasm</location>
    </subcellularLocation>
</comment>
<organism evidence="11 12">
    <name type="scientific">Frateuria aurantia (strain ATCC 33424 / DSM 6220 / KCTC 2777 / LMG 1558 / NBRC 3245 / NCIMB 13370)</name>
    <name type="common">Acetobacter aurantius</name>
    <dbReference type="NCBI Taxonomy" id="767434"/>
    <lineage>
        <taxon>Bacteria</taxon>
        <taxon>Pseudomonadati</taxon>
        <taxon>Pseudomonadota</taxon>
        <taxon>Gammaproteobacteria</taxon>
        <taxon>Lysobacterales</taxon>
        <taxon>Rhodanobacteraceae</taxon>
        <taxon>Frateuria</taxon>
    </lineage>
</organism>
<dbReference type="InterPro" id="IPR050156">
    <property type="entry name" value="TC-AMP_synthase_SUA5"/>
</dbReference>
<keyword evidence="5 9" id="KW-0548">Nucleotidyltransferase</keyword>
<evidence type="ECO:0000256" key="2">
    <source>
        <dbReference type="ARBA" id="ARBA00022490"/>
    </source>
</evidence>
<proteinExistence type="inferred from homology"/>
<dbReference type="HAMAP" id="MF_01852">
    <property type="entry name" value="TsaC"/>
    <property type="match status" value="1"/>
</dbReference>
<evidence type="ECO:0000256" key="3">
    <source>
        <dbReference type="ARBA" id="ARBA00022679"/>
    </source>
</evidence>
<dbReference type="InterPro" id="IPR023535">
    <property type="entry name" value="TC-AMP_synthase"/>
</dbReference>
<keyword evidence="4 9" id="KW-0819">tRNA processing</keyword>
<comment type="catalytic activity">
    <reaction evidence="8 9">
        <text>L-threonine + hydrogencarbonate + ATP = L-threonylcarbamoyladenylate + diphosphate + H2O</text>
        <dbReference type="Rhea" id="RHEA:36407"/>
        <dbReference type="ChEBI" id="CHEBI:15377"/>
        <dbReference type="ChEBI" id="CHEBI:17544"/>
        <dbReference type="ChEBI" id="CHEBI:30616"/>
        <dbReference type="ChEBI" id="CHEBI:33019"/>
        <dbReference type="ChEBI" id="CHEBI:57926"/>
        <dbReference type="ChEBI" id="CHEBI:73682"/>
        <dbReference type="EC" id="2.7.7.87"/>
    </reaction>
</comment>
<dbReference type="PANTHER" id="PTHR17490:SF18">
    <property type="entry name" value="THREONYLCARBAMOYL-AMP SYNTHASE"/>
    <property type="match status" value="1"/>
</dbReference>
<dbReference type="PANTHER" id="PTHR17490">
    <property type="entry name" value="SUA5"/>
    <property type="match status" value="1"/>
</dbReference>
<dbReference type="GO" id="GO:0005524">
    <property type="term" value="F:ATP binding"/>
    <property type="evidence" value="ECO:0007669"/>
    <property type="project" value="UniProtKB-UniRule"/>
</dbReference>
<dbReference type="STRING" id="767434.Fraau_3076"/>
<dbReference type="AlphaFoldDB" id="H8L3N4"/>
<evidence type="ECO:0000259" key="10">
    <source>
        <dbReference type="PROSITE" id="PS51163"/>
    </source>
</evidence>
<keyword evidence="12" id="KW-1185">Reference proteome</keyword>
<keyword evidence="7 9" id="KW-0067">ATP-binding</keyword>
<dbReference type="GO" id="GO:0000049">
    <property type="term" value="F:tRNA binding"/>
    <property type="evidence" value="ECO:0007669"/>
    <property type="project" value="TreeGrafter"/>
</dbReference>
<dbReference type="InterPro" id="IPR006070">
    <property type="entry name" value="Sua5-like_dom"/>
</dbReference>
<evidence type="ECO:0000313" key="11">
    <source>
        <dbReference type="EMBL" id="AFC87403.1"/>
    </source>
</evidence>
<dbReference type="Gene3D" id="3.90.870.10">
    <property type="entry name" value="DHBP synthase"/>
    <property type="match status" value="1"/>
</dbReference>
<comment type="function">
    <text evidence="9">Required for the formation of a threonylcarbamoyl group on adenosine at position 37 (t(6)A37) in tRNAs that read codons beginning with adenine. Catalyzes the conversion of L-threonine, HCO(3)(-)/CO(2) and ATP to give threonylcarbamoyl-AMP (TC-AMP) as the acyladenylate intermediate, with the release of diphosphate.</text>
</comment>
<keyword evidence="3 9" id="KW-0808">Transferase</keyword>
<evidence type="ECO:0000256" key="9">
    <source>
        <dbReference type="HAMAP-Rule" id="MF_01852"/>
    </source>
</evidence>
<sequence>MSPAFDVSRIASIGQRLREGAVIGYPTEAVYGLGCDPMNAQACARLYQLKQRPSNRPLLLIGSSLEMLLPFMDRRQVDDVRWQQILASWPGPNTWIFPRSPQVEDWVAGEYPGIALRWTAHPLAAALCTAFGGPLVSTSANPHGLAPARTAAEVRQHFAAGLDLVVEGATGGLERPSTIRDALDGHVVRS</sequence>
<dbReference type="GO" id="GO:0061710">
    <property type="term" value="F:L-threonylcarbamoyladenylate synthase"/>
    <property type="evidence" value="ECO:0007669"/>
    <property type="project" value="UniProtKB-EC"/>
</dbReference>
<dbReference type="EC" id="2.7.7.87" evidence="9"/>
<comment type="similarity">
    <text evidence="9">Belongs to the SUA5 family. TsaC subfamily.</text>
</comment>
<reference evidence="11" key="1">
    <citation type="submission" date="2012-02" db="EMBL/GenBank/DDBJ databases">
        <title>The complete genome of Frateuria aurantia DSM 6220.</title>
        <authorList>
            <consortium name="US DOE Joint Genome Institute (JGI-PGF)"/>
            <person name="Lucas S."/>
            <person name="Copeland A."/>
            <person name="Lapidus A."/>
            <person name="Glavina del Rio T."/>
            <person name="Dalin E."/>
            <person name="Tice H."/>
            <person name="Bruce D."/>
            <person name="Goodwin L."/>
            <person name="Pitluck S."/>
            <person name="Peters L."/>
            <person name="Ovchinnikova G."/>
            <person name="Teshima H."/>
            <person name="Kyrpides N."/>
            <person name="Mavromatis K."/>
            <person name="Ivanova N."/>
            <person name="Brettin T."/>
            <person name="Detter J.C."/>
            <person name="Han C."/>
            <person name="Larimer F."/>
            <person name="Land M."/>
            <person name="Hauser L."/>
            <person name="Markowitz V."/>
            <person name="Cheng J.-F."/>
            <person name="Hugenholtz P."/>
            <person name="Woyke T."/>
            <person name="Wu D."/>
            <person name="Brambilla E."/>
            <person name="Klenk H.-P."/>
            <person name="Eisen J.A."/>
        </authorList>
    </citation>
    <scope>NUCLEOTIDE SEQUENCE</scope>
    <source>
        <strain evidence="11">DSM 6220</strain>
    </source>
</reference>
<evidence type="ECO:0000256" key="7">
    <source>
        <dbReference type="ARBA" id="ARBA00022840"/>
    </source>
</evidence>
<evidence type="ECO:0000313" key="12">
    <source>
        <dbReference type="Proteomes" id="UP000005234"/>
    </source>
</evidence>
<dbReference type="KEGG" id="fau:Fraau_3076"/>
<dbReference type="GO" id="GO:0002949">
    <property type="term" value="P:tRNA threonylcarbamoyladenosine modification"/>
    <property type="evidence" value="ECO:0007669"/>
    <property type="project" value="UniProtKB-UniRule"/>
</dbReference>
<dbReference type="RefSeq" id="WP_014404406.1">
    <property type="nucleotide sequence ID" value="NC_017033.1"/>
</dbReference>
<dbReference type="Pfam" id="PF01300">
    <property type="entry name" value="Sua5_yciO_yrdC"/>
    <property type="match status" value="1"/>
</dbReference>
<dbReference type="GO" id="GO:0006450">
    <property type="term" value="P:regulation of translational fidelity"/>
    <property type="evidence" value="ECO:0007669"/>
    <property type="project" value="TreeGrafter"/>
</dbReference>
<dbReference type="Proteomes" id="UP000005234">
    <property type="component" value="Chromosome"/>
</dbReference>
<dbReference type="eggNOG" id="COG0009">
    <property type="taxonomic scope" value="Bacteria"/>
</dbReference>
<keyword evidence="2 9" id="KW-0963">Cytoplasm</keyword>
<dbReference type="PROSITE" id="PS51163">
    <property type="entry name" value="YRDC"/>
    <property type="match status" value="1"/>
</dbReference>
<feature type="domain" description="YrdC-like" evidence="10">
    <location>
        <begin position="7"/>
        <end position="190"/>
    </location>
</feature>
<dbReference type="GO" id="GO:0003725">
    <property type="term" value="F:double-stranded RNA binding"/>
    <property type="evidence" value="ECO:0007669"/>
    <property type="project" value="InterPro"/>
</dbReference>
<evidence type="ECO:0000256" key="1">
    <source>
        <dbReference type="ARBA" id="ARBA00004496"/>
    </source>
</evidence>